<keyword evidence="2" id="KW-1185">Reference proteome</keyword>
<reference evidence="1 2" key="1">
    <citation type="submission" date="2016-10" db="EMBL/GenBank/DDBJ databases">
        <authorList>
            <person name="de Groot N.N."/>
        </authorList>
    </citation>
    <scope>NUCLEOTIDE SEQUENCE [LARGE SCALE GENOMIC DNA]</scope>
    <source>
        <strain evidence="1 2">R-24608</strain>
    </source>
</reference>
<evidence type="ECO:0000313" key="1">
    <source>
        <dbReference type="EMBL" id="SFU98141.1"/>
    </source>
</evidence>
<dbReference type="RefSeq" id="WP_054257840.1">
    <property type="nucleotide sequence ID" value="NZ_CYIG01000061.1"/>
</dbReference>
<name>A0A1I7KL74_9BURK</name>
<gene>
    <name evidence="1" type="ORF">SAMN04489707_105618</name>
</gene>
<proteinExistence type="predicted"/>
<evidence type="ECO:0000313" key="2">
    <source>
        <dbReference type="Proteomes" id="UP000183656"/>
    </source>
</evidence>
<dbReference type="AlphaFoldDB" id="A0A1I7KL74"/>
<accession>A0A1I7KL74</accession>
<protein>
    <submittedName>
        <fullName evidence="1">Uncharacterized protein</fullName>
    </submittedName>
</protein>
<sequence>MSHVFTRVFYTPATATNANPRSIDFVMEREDGTLIGAYSHKTAEQMANDYGGQILIMDCAEFSAMQDQSYITEPEPIDDKTYDSALNCLPPMQWGKWSGVESFRLSEFYSGKITTIFARTGDGRCWRFRDNGFIAGELIAQKVIAAARKLDEECTQA</sequence>
<dbReference type="OrthoDB" id="9131892at2"/>
<dbReference type="Proteomes" id="UP000183656">
    <property type="component" value="Unassembled WGS sequence"/>
</dbReference>
<dbReference type="EMBL" id="FPBX01000056">
    <property type="protein sequence ID" value="SFU98141.1"/>
    <property type="molecule type" value="Genomic_DNA"/>
</dbReference>
<organism evidence="1 2">
    <name type="scientific">Paenacidovorax caeni</name>
    <dbReference type="NCBI Taxonomy" id="343013"/>
    <lineage>
        <taxon>Bacteria</taxon>
        <taxon>Pseudomonadati</taxon>
        <taxon>Pseudomonadota</taxon>
        <taxon>Betaproteobacteria</taxon>
        <taxon>Burkholderiales</taxon>
        <taxon>Comamonadaceae</taxon>
        <taxon>Paenacidovorax</taxon>
    </lineage>
</organism>